<dbReference type="PANTHER" id="PTHR23132">
    <property type="entry name" value="D-ALANINE--D-ALANINE LIGASE"/>
    <property type="match status" value="1"/>
</dbReference>
<feature type="binding site" evidence="14">
    <location>
        <position position="312"/>
    </location>
    <ligand>
        <name>Mg(2+)</name>
        <dbReference type="ChEBI" id="CHEBI:18420"/>
        <label>1</label>
    </ligand>
</feature>
<keyword evidence="12" id="KW-0963">Cytoplasm</keyword>
<feature type="binding site" evidence="14">
    <location>
        <position position="314"/>
    </location>
    <ligand>
        <name>Mg(2+)</name>
        <dbReference type="ChEBI" id="CHEBI:18420"/>
        <label>2</label>
    </ligand>
</feature>
<evidence type="ECO:0000256" key="6">
    <source>
        <dbReference type="ARBA" id="ARBA00022840"/>
    </source>
</evidence>
<dbReference type="AlphaFoldDB" id="A0A1I0R5U2"/>
<dbReference type="NCBIfam" id="TIGR01205">
    <property type="entry name" value="D_ala_D_alaTIGR"/>
    <property type="match status" value="1"/>
</dbReference>
<comment type="pathway">
    <text evidence="12">Cell wall biogenesis; peptidoglycan biosynthesis.</text>
</comment>
<dbReference type="InterPro" id="IPR011095">
    <property type="entry name" value="Dala_Dala_lig_C"/>
</dbReference>
<feature type="binding site" evidence="14">
    <location>
        <position position="312"/>
    </location>
    <ligand>
        <name>Mg(2+)</name>
        <dbReference type="ChEBI" id="CHEBI:18420"/>
        <label>2</label>
    </ligand>
</feature>
<evidence type="ECO:0000256" key="3">
    <source>
        <dbReference type="ARBA" id="ARBA00022598"/>
    </source>
</evidence>
<comment type="subcellular location">
    <subcellularLocation>
        <location evidence="12">Cytoplasm</location>
    </subcellularLocation>
</comment>
<evidence type="ECO:0000256" key="15">
    <source>
        <dbReference type="PROSITE-ProRule" id="PRU00409"/>
    </source>
</evidence>
<evidence type="ECO:0000256" key="8">
    <source>
        <dbReference type="ARBA" id="ARBA00022960"/>
    </source>
</evidence>
<dbReference type="NCBIfam" id="NF002528">
    <property type="entry name" value="PRK01966.1-4"/>
    <property type="match status" value="1"/>
</dbReference>
<keyword evidence="8 12" id="KW-0133">Cell shape</keyword>
<dbReference type="GO" id="GO:0005829">
    <property type="term" value="C:cytosol"/>
    <property type="evidence" value="ECO:0007669"/>
    <property type="project" value="TreeGrafter"/>
</dbReference>
<dbReference type="UniPathway" id="UPA00219"/>
<dbReference type="NCBIfam" id="NF000091">
    <property type="entry name" value="D_ala_D_ser_VanG"/>
    <property type="match status" value="1"/>
</dbReference>
<dbReference type="InterPro" id="IPR013815">
    <property type="entry name" value="ATP_grasp_subdomain_1"/>
</dbReference>
<comment type="cofactor">
    <cofactor evidence="14">
        <name>Mg(2+)</name>
        <dbReference type="ChEBI" id="CHEBI:18420"/>
    </cofactor>
    <cofactor evidence="14">
        <name>Mn(2+)</name>
        <dbReference type="ChEBI" id="CHEBI:29035"/>
    </cofactor>
    <text evidence="14">Binds 2 magnesium or manganese ions per subunit.</text>
</comment>
<dbReference type="RefSeq" id="WP_092455360.1">
    <property type="nucleotide sequence ID" value="NZ_FOJI01000012.1"/>
</dbReference>
<dbReference type="GO" id="GO:0008716">
    <property type="term" value="F:D-alanine-D-alanine ligase activity"/>
    <property type="evidence" value="ECO:0007669"/>
    <property type="project" value="UniProtKB-UniRule"/>
</dbReference>
<dbReference type="GO" id="GO:0005524">
    <property type="term" value="F:ATP binding"/>
    <property type="evidence" value="ECO:0007669"/>
    <property type="project" value="UniProtKB-UniRule"/>
</dbReference>
<evidence type="ECO:0000256" key="13">
    <source>
        <dbReference type="PIRSR" id="PIRSR039102-1"/>
    </source>
</evidence>
<dbReference type="Gene3D" id="3.40.50.20">
    <property type="match status" value="1"/>
</dbReference>
<keyword evidence="5 15" id="KW-0547">Nucleotide-binding</keyword>
<accession>A0A1I0R5U2</accession>
<evidence type="ECO:0000256" key="4">
    <source>
        <dbReference type="ARBA" id="ARBA00022723"/>
    </source>
</evidence>
<keyword evidence="9 12" id="KW-0573">Peptidoglycan synthesis</keyword>
<dbReference type="InterPro" id="IPR000291">
    <property type="entry name" value="D-Ala_lig_Van_CS"/>
</dbReference>
<keyword evidence="4 14" id="KW-0479">Metal-binding</keyword>
<dbReference type="PROSITE" id="PS00844">
    <property type="entry name" value="DALA_DALA_LIGASE_2"/>
    <property type="match status" value="1"/>
</dbReference>
<dbReference type="InterPro" id="IPR016185">
    <property type="entry name" value="PreATP-grasp_dom_sf"/>
</dbReference>
<dbReference type="SUPFAM" id="SSF52440">
    <property type="entry name" value="PreATP-grasp domain"/>
    <property type="match status" value="1"/>
</dbReference>
<keyword evidence="3 12" id="KW-0436">Ligase</keyword>
<evidence type="ECO:0000256" key="7">
    <source>
        <dbReference type="ARBA" id="ARBA00022842"/>
    </source>
</evidence>
<feature type="domain" description="ATP-grasp" evidence="16">
    <location>
        <begin position="144"/>
        <end position="345"/>
    </location>
</feature>
<dbReference type="Gene3D" id="3.30.1490.20">
    <property type="entry name" value="ATP-grasp fold, A domain"/>
    <property type="match status" value="1"/>
</dbReference>
<keyword evidence="11 12" id="KW-0961">Cell wall biogenesis/degradation</keyword>
<dbReference type="Pfam" id="PF07478">
    <property type="entry name" value="Dala_Dala_lig_C"/>
    <property type="match status" value="1"/>
</dbReference>
<name>A0A1I0R5U2_9FIRM</name>
<dbReference type="InterPro" id="IPR011761">
    <property type="entry name" value="ATP-grasp"/>
</dbReference>
<dbReference type="Gene3D" id="3.30.470.20">
    <property type="entry name" value="ATP-grasp fold, B domain"/>
    <property type="match status" value="1"/>
</dbReference>
<dbReference type="Proteomes" id="UP000199701">
    <property type="component" value="Unassembled WGS sequence"/>
</dbReference>
<evidence type="ECO:0000313" key="18">
    <source>
        <dbReference type="Proteomes" id="UP000199701"/>
    </source>
</evidence>
<dbReference type="OrthoDB" id="9813261at2"/>
<evidence type="ECO:0000313" key="17">
    <source>
        <dbReference type="EMBL" id="SEW35913.1"/>
    </source>
</evidence>
<dbReference type="PIRSF" id="PIRSF039102">
    <property type="entry name" value="Ddl/VanB"/>
    <property type="match status" value="1"/>
</dbReference>
<dbReference type="GO" id="GO:0009252">
    <property type="term" value="P:peptidoglycan biosynthetic process"/>
    <property type="evidence" value="ECO:0007669"/>
    <property type="project" value="UniProtKB-UniRule"/>
</dbReference>
<evidence type="ECO:0000256" key="9">
    <source>
        <dbReference type="ARBA" id="ARBA00022984"/>
    </source>
</evidence>
<evidence type="ECO:0000256" key="1">
    <source>
        <dbReference type="ARBA" id="ARBA00001936"/>
    </source>
</evidence>
<protein>
    <recommendedName>
        <fullName evidence="12">D-alanine--D-alanine ligase</fullName>
        <ecNumber evidence="12">6.3.2.4</ecNumber>
    </recommendedName>
    <alternativeName>
        <fullName evidence="12">D-Ala-D-Ala ligase</fullName>
    </alternativeName>
    <alternativeName>
        <fullName evidence="12">D-alanylalanine synthetase</fullName>
    </alternativeName>
</protein>
<keyword evidence="10 14" id="KW-0464">Manganese</keyword>
<feature type="active site" evidence="13">
    <location>
        <position position="16"/>
    </location>
</feature>
<feature type="active site" evidence="13">
    <location>
        <position position="323"/>
    </location>
</feature>
<dbReference type="SUPFAM" id="SSF56059">
    <property type="entry name" value="Glutathione synthetase ATP-binding domain-like"/>
    <property type="match status" value="1"/>
</dbReference>
<dbReference type="InterPro" id="IPR005905">
    <property type="entry name" value="D_ala_D_ala"/>
</dbReference>
<comment type="cofactor">
    <cofactor evidence="1">
        <name>Mn(2+)</name>
        <dbReference type="ChEBI" id="CHEBI:29035"/>
    </cofactor>
</comment>
<dbReference type="GO" id="GO:0008360">
    <property type="term" value="P:regulation of cell shape"/>
    <property type="evidence" value="ECO:0007669"/>
    <property type="project" value="UniProtKB-KW"/>
</dbReference>
<evidence type="ECO:0000256" key="2">
    <source>
        <dbReference type="ARBA" id="ARBA00010871"/>
    </source>
</evidence>
<dbReference type="EC" id="6.3.2.4" evidence="12"/>
<dbReference type="Pfam" id="PF01820">
    <property type="entry name" value="Dala_Dala_lig_N"/>
    <property type="match status" value="1"/>
</dbReference>
<dbReference type="PANTHER" id="PTHR23132:SF25">
    <property type="entry name" value="D-ALANINE--D-ALANINE LIGASE A"/>
    <property type="match status" value="1"/>
</dbReference>
<sequence>MGKKRIAVIFGGLSTEYAVSLQSAYAVLIHLNKEKYDIIPLGISKSGDWFRYSGIYEHIQSDTWLEDITKLTPIVVSQNRSISGIIELNSNRNKVIKLDAAFPVLHGKNGEDGTVQGLLELAGIPLVGCNTLSSALCMDKDKAHTIVHSVGILVPQAIVMKQPINGDMLSDVTQKLKYPLYVKPVRAGSSLGITKIKNKEELPRALAVAFEHDSEVIIEENVDGFEVGCAVLGNTDLLMGRIDEIELTDGFFDYTEKYTLKSSKIHIPARIDMHTEKRIQETACTIYKVLGCSGFARVDMFLTPSNDIVFNEVNTIPGFTTHSRYPNMMKAIDLSFEDVLDRLIGLCEV</sequence>
<comment type="function">
    <text evidence="12">Cell wall formation.</text>
</comment>
<reference evidence="17 18" key="1">
    <citation type="submission" date="2016-10" db="EMBL/GenBank/DDBJ databases">
        <authorList>
            <person name="de Groot N.N."/>
        </authorList>
    </citation>
    <scope>NUCLEOTIDE SEQUENCE [LARGE SCALE GENOMIC DNA]</scope>
    <source>
        <strain evidence="17 18">DSM 9179</strain>
    </source>
</reference>
<dbReference type="HAMAP" id="MF_00047">
    <property type="entry name" value="Dala_Dala_lig"/>
    <property type="match status" value="1"/>
</dbReference>
<comment type="catalytic activity">
    <reaction evidence="12">
        <text>2 D-alanine + ATP = D-alanyl-D-alanine + ADP + phosphate + H(+)</text>
        <dbReference type="Rhea" id="RHEA:11224"/>
        <dbReference type="ChEBI" id="CHEBI:15378"/>
        <dbReference type="ChEBI" id="CHEBI:30616"/>
        <dbReference type="ChEBI" id="CHEBI:43474"/>
        <dbReference type="ChEBI" id="CHEBI:57416"/>
        <dbReference type="ChEBI" id="CHEBI:57822"/>
        <dbReference type="ChEBI" id="CHEBI:456216"/>
        <dbReference type="EC" id="6.3.2.4"/>
    </reaction>
</comment>
<keyword evidence="18" id="KW-1185">Reference proteome</keyword>
<organism evidence="17 18">
    <name type="scientific">[Clostridium] fimetarium</name>
    <dbReference type="NCBI Taxonomy" id="99656"/>
    <lineage>
        <taxon>Bacteria</taxon>
        <taxon>Bacillati</taxon>
        <taxon>Bacillota</taxon>
        <taxon>Clostridia</taxon>
        <taxon>Lachnospirales</taxon>
        <taxon>Lachnospiraceae</taxon>
    </lineage>
</organism>
<evidence type="ECO:0000256" key="14">
    <source>
        <dbReference type="PIRSR" id="PIRSR039102-3"/>
    </source>
</evidence>
<evidence type="ECO:0000256" key="11">
    <source>
        <dbReference type="ARBA" id="ARBA00023316"/>
    </source>
</evidence>
<proteinExistence type="inferred from homology"/>
<dbReference type="FunFam" id="3.30.470.20:FF:000008">
    <property type="entry name" value="D-alanine--D-alanine ligase"/>
    <property type="match status" value="1"/>
</dbReference>
<dbReference type="PROSITE" id="PS00843">
    <property type="entry name" value="DALA_DALA_LIGASE_1"/>
    <property type="match status" value="1"/>
</dbReference>
<dbReference type="GO" id="GO:0071555">
    <property type="term" value="P:cell wall organization"/>
    <property type="evidence" value="ECO:0007669"/>
    <property type="project" value="UniProtKB-KW"/>
</dbReference>
<dbReference type="InterPro" id="IPR011127">
    <property type="entry name" value="Dala_Dala_lig_N"/>
</dbReference>
<dbReference type="EMBL" id="FOJI01000012">
    <property type="protein sequence ID" value="SEW35913.1"/>
    <property type="molecule type" value="Genomic_DNA"/>
</dbReference>
<evidence type="ECO:0000256" key="5">
    <source>
        <dbReference type="ARBA" id="ARBA00022741"/>
    </source>
</evidence>
<comment type="similarity">
    <text evidence="2 12">Belongs to the D-alanine--D-alanine ligase family.</text>
</comment>
<keyword evidence="6 15" id="KW-0067">ATP-binding</keyword>
<feature type="binding site" evidence="14">
    <location>
        <position position="299"/>
    </location>
    <ligand>
        <name>Mg(2+)</name>
        <dbReference type="ChEBI" id="CHEBI:18420"/>
        <label>1</label>
    </ligand>
</feature>
<evidence type="ECO:0000259" key="16">
    <source>
        <dbReference type="PROSITE" id="PS50975"/>
    </source>
</evidence>
<feature type="active site" evidence="13">
    <location>
        <position position="189"/>
    </location>
</feature>
<evidence type="ECO:0000256" key="10">
    <source>
        <dbReference type="ARBA" id="ARBA00023211"/>
    </source>
</evidence>
<evidence type="ECO:0000256" key="12">
    <source>
        <dbReference type="HAMAP-Rule" id="MF_00047"/>
    </source>
</evidence>
<dbReference type="STRING" id="99656.SAMN05421659_11233"/>
<keyword evidence="7 14" id="KW-0460">Magnesium</keyword>
<dbReference type="GO" id="GO:0046872">
    <property type="term" value="F:metal ion binding"/>
    <property type="evidence" value="ECO:0007669"/>
    <property type="project" value="UniProtKB-KW"/>
</dbReference>
<dbReference type="PROSITE" id="PS50975">
    <property type="entry name" value="ATP_GRASP"/>
    <property type="match status" value="1"/>
</dbReference>
<gene>
    <name evidence="12" type="primary">ddl</name>
    <name evidence="17" type="ORF">SAMN05421659_11233</name>
</gene>